<reference evidence="2" key="1">
    <citation type="submission" date="2020-11" db="EMBL/GenBank/DDBJ databases">
        <authorList>
            <person name="Tran Van P."/>
        </authorList>
    </citation>
    <scope>NUCLEOTIDE SEQUENCE</scope>
</reference>
<organism evidence="2">
    <name type="scientific">Timema cristinae</name>
    <name type="common">Walking stick</name>
    <dbReference type="NCBI Taxonomy" id="61476"/>
    <lineage>
        <taxon>Eukaryota</taxon>
        <taxon>Metazoa</taxon>
        <taxon>Ecdysozoa</taxon>
        <taxon>Arthropoda</taxon>
        <taxon>Hexapoda</taxon>
        <taxon>Insecta</taxon>
        <taxon>Pterygota</taxon>
        <taxon>Neoptera</taxon>
        <taxon>Polyneoptera</taxon>
        <taxon>Phasmatodea</taxon>
        <taxon>Timematodea</taxon>
        <taxon>Timematoidea</taxon>
        <taxon>Timematidae</taxon>
        <taxon>Timema</taxon>
    </lineage>
</organism>
<dbReference type="AlphaFoldDB" id="A0A7R9GX29"/>
<protein>
    <submittedName>
        <fullName evidence="2">Uncharacterized protein</fullName>
    </submittedName>
</protein>
<feature type="region of interest" description="Disordered" evidence="1">
    <location>
        <begin position="201"/>
        <end position="230"/>
    </location>
</feature>
<evidence type="ECO:0000313" key="2">
    <source>
        <dbReference type="EMBL" id="CAD7401025.1"/>
    </source>
</evidence>
<sequence length="408" mass="45805">MGVGHALPKSTHMHISRNKLNVECLPIPNFTNKIARIQTINVIYASNAKTEVVLNSFLYKKTSQLKCFDEIKPGQISPPPPPSNLSSPSEGWAATEFASVENSSTKSISTYNWDEGEGKDEFPELSNRVQSLFAEDKVSYAEILWAINHMTHSSVGSFSAFNEHFKEMFSDSDITQKFLMHKDSLDINNSLCLTQGISKSQSGWEDTDWEPSVDGSGASSRLEEARKKREEKKLLRQKELEARRATRITGGPMKLGAKKNHHILIYKHLLCKKRGVRTVSKIRFVLSMSLVSNKTCNKDGKGKDLTEKSGDEVCMKKAERETKEELGGADNSTCASGRRIIDKSKGFCLYMQKYKPSLSAKSAHIHTVGPCYCCDNMSDWCLQYDESIYSTQIWSSSTDPSRLDCRKL</sequence>
<dbReference type="EMBL" id="OC318213">
    <property type="protein sequence ID" value="CAD7401025.1"/>
    <property type="molecule type" value="Genomic_DNA"/>
</dbReference>
<feature type="compositionally biased region" description="Basic and acidic residues" evidence="1">
    <location>
        <begin position="221"/>
        <end position="230"/>
    </location>
</feature>
<evidence type="ECO:0000256" key="1">
    <source>
        <dbReference type="SAM" id="MobiDB-lite"/>
    </source>
</evidence>
<accession>A0A7R9GX29</accession>
<gene>
    <name evidence="2" type="ORF">TCEB3V08_LOCUS5809</name>
</gene>
<proteinExistence type="predicted"/>
<name>A0A7R9GX29_TIMCR</name>